<keyword evidence="3" id="KW-1185">Reference proteome</keyword>
<evidence type="ECO:0000313" key="3">
    <source>
        <dbReference type="Proteomes" id="UP001596067"/>
    </source>
</evidence>
<dbReference type="InterPro" id="IPR007685">
    <property type="entry name" value="RelA_SpoT"/>
</dbReference>
<reference evidence="3" key="1">
    <citation type="journal article" date="2019" name="Int. J. Syst. Evol. Microbiol.">
        <title>The Global Catalogue of Microorganisms (GCM) 10K type strain sequencing project: providing services to taxonomists for standard genome sequencing and annotation.</title>
        <authorList>
            <consortium name="The Broad Institute Genomics Platform"/>
            <consortium name="The Broad Institute Genome Sequencing Center for Infectious Disease"/>
            <person name="Wu L."/>
            <person name="Ma J."/>
        </authorList>
    </citation>
    <scope>NUCLEOTIDE SEQUENCE [LARGE SCALE GENOMIC DNA]</scope>
    <source>
        <strain evidence="3">CGMCC 4.1469</strain>
    </source>
</reference>
<dbReference type="Proteomes" id="UP001596067">
    <property type="component" value="Unassembled WGS sequence"/>
</dbReference>
<dbReference type="RefSeq" id="WP_313762116.1">
    <property type="nucleotide sequence ID" value="NZ_BAAAVH010000084.1"/>
</dbReference>
<proteinExistence type="predicted"/>
<dbReference type="Pfam" id="PF04607">
    <property type="entry name" value="RelA_SpoT"/>
    <property type="match status" value="1"/>
</dbReference>
<name>A0ABW1ETX8_9ACTN</name>
<comment type="caution">
    <text evidence="2">The sequence shown here is derived from an EMBL/GenBank/DDBJ whole genome shotgun (WGS) entry which is preliminary data.</text>
</comment>
<gene>
    <name evidence="2" type="ORF">ACFP0N_09055</name>
</gene>
<dbReference type="Gene3D" id="3.30.460.10">
    <property type="entry name" value="Beta Polymerase, domain 2"/>
    <property type="match status" value="1"/>
</dbReference>
<dbReference type="CDD" id="cd05399">
    <property type="entry name" value="NT_Rel-Spo_like"/>
    <property type="match status" value="1"/>
</dbReference>
<accession>A0ABW1ETX8</accession>
<feature type="domain" description="RelA/SpoT" evidence="1">
    <location>
        <begin position="49"/>
        <end position="172"/>
    </location>
</feature>
<evidence type="ECO:0000313" key="2">
    <source>
        <dbReference type="EMBL" id="MFC5885117.1"/>
    </source>
</evidence>
<protein>
    <submittedName>
        <fullName evidence="2">GTP pyrophosphokinase family protein</fullName>
    </submittedName>
</protein>
<dbReference type="SMART" id="SM00954">
    <property type="entry name" value="RelA_SpoT"/>
    <property type="match status" value="1"/>
</dbReference>
<evidence type="ECO:0000259" key="1">
    <source>
        <dbReference type="SMART" id="SM00954"/>
    </source>
</evidence>
<dbReference type="InterPro" id="IPR043519">
    <property type="entry name" value="NT_sf"/>
</dbReference>
<dbReference type="PANTHER" id="PTHR41773:SF1">
    <property type="entry name" value="RELA_SPOT DOMAIN-CONTAINING PROTEIN"/>
    <property type="match status" value="1"/>
</dbReference>
<dbReference type="Gene3D" id="1.10.287.860">
    <property type="entry name" value="Nucleotidyltransferase"/>
    <property type="match status" value="1"/>
</dbReference>
<sequence>MFGEDVPRSAALRTYEIELPKFRRFSNTVEALTTNLCNMQGIKYQTIEARAKELESLERKLARHPDYQRLSDAEDLCGVRIVTFYLNDVDAVRDLIRREFDVLKEESRRAASPDAFGYQSLHVIARLSEERRTLTEYQEYAGFRAEFQVRTVLQHAWGVISHALDYKNEDAVPAEVRRKLFRLAALLETGDELFGAFRVEVENLRANYAHQVTVEEWHNLPLNFDSVLASWHKLPLAAVQRVADSSGFATDEQTHDQDGQHFRNSLNGLVSLATTAGLTNLGELADLMTAVGDQSDKLSILVEEIKSRGTLPAGDPCDVIVLSMLLRDPRLRVRGAILFRPEIEDSLDVILHREGLR</sequence>
<dbReference type="EMBL" id="JBHSOD010000008">
    <property type="protein sequence ID" value="MFC5885117.1"/>
    <property type="molecule type" value="Genomic_DNA"/>
</dbReference>
<dbReference type="SUPFAM" id="SSF81301">
    <property type="entry name" value="Nucleotidyltransferase"/>
    <property type="match status" value="1"/>
</dbReference>
<organism evidence="2 3">
    <name type="scientific">Kitasatospora aburaviensis</name>
    <dbReference type="NCBI Taxonomy" id="67265"/>
    <lineage>
        <taxon>Bacteria</taxon>
        <taxon>Bacillati</taxon>
        <taxon>Actinomycetota</taxon>
        <taxon>Actinomycetes</taxon>
        <taxon>Kitasatosporales</taxon>
        <taxon>Streptomycetaceae</taxon>
        <taxon>Kitasatospora</taxon>
    </lineage>
</organism>
<dbReference type="PANTHER" id="PTHR41773">
    <property type="entry name" value="GTP PYROPHOSPHATASE-RELATED"/>
    <property type="match status" value="1"/>
</dbReference>